<organism evidence="2">
    <name type="scientific">Leucothrix mucor</name>
    <dbReference type="NCBI Taxonomy" id="45248"/>
    <lineage>
        <taxon>Bacteria</taxon>
        <taxon>Pseudomonadati</taxon>
        <taxon>Pseudomonadota</taxon>
        <taxon>Gammaproteobacteria</taxon>
        <taxon>Thiotrichales</taxon>
        <taxon>Thiotrichaceae</taxon>
        <taxon>Leucothrix</taxon>
    </lineage>
</organism>
<protein>
    <submittedName>
        <fullName evidence="2">Heavy metal-binding domain-containing protein</fullName>
    </submittedName>
</protein>
<gene>
    <name evidence="2" type="ORF">ENJ51_11890</name>
</gene>
<dbReference type="SUPFAM" id="SSF117782">
    <property type="entry name" value="YbjQ-like"/>
    <property type="match status" value="1"/>
</dbReference>
<dbReference type="PANTHER" id="PTHR34068:SF2">
    <property type="entry name" value="UPF0145 PROTEIN SCO3412"/>
    <property type="match status" value="1"/>
</dbReference>
<dbReference type="PANTHER" id="PTHR34068">
    <property type="entry name" value="UPF0145 PROTEIN YBJQ"/>
    <property type="match status" value="1"/>
</dbReference>
<dbReference type="InterPro" id="IPR035439">
    <property type="entry name" value="UPF0145_dom_sf"/>
</dbReference>
<comment type="similarity">
    <text evidence="1">Belongs to the UPF0145 family.</text>
</comment>
<sequence length="148" mass="16673">MYQLIFILVLLIVTYFIGSYIEKKHYISIVEREKKFNKLPAIAIKTPPSAGNFQQQLVLGSVTISVDYFKRFLAALHNFFGGRVTSYETLLDRARREALLRMKESAAEKNATLVLNIKYETASIYKGNGKSVGSVEVLAYGTAMIPEL</sequence>
<dbReference type="EMBL" id="DRMS01000451">
    <property type="protein sequence ID" value="HFC93501.1"/>
    <property type="molecule type" value="Genomic_DNA"/>
</dbReference>
<dbReference type="Gene3D" id="3.30.110.70">
    <property type="entry name" value="Hypothetical protein apc22750. Chain B"/>
    <property type="match status" value="1"/>
</dbReference>
<evidence type="ECO:0000313" key="2">
    <source>
        <dbReference type="EMBL" id="HFC93501.1"/>
    </source>
</evidence>
<accession>A0A7V2WVS3</accession>
<dbReference type="AlphaFoldDB" id="A0A7V2WVS3"/>
<comment type="caution">
    <text evidence="2">The sequence shown here is derived from an EMBL/GenBank/DDBJ whole genome shotgun (WGS) entry which is preliminary data.</text>
</comment>
<reference evidence="2" key="1">
    <citation type="journal article" date="2020" name="mSystems">
        <title>Genome- and Community-Level Interaction Insights into Carbon Utilization and Element Cycling Functions of Hydrothermarchaeota in Hydrothermal Sediment.</title>
        <authorList>
            <person name="Zhou Z."/>
            <person name="Liu Y."/>
            <person name="Xu W."/>
            <person name="Pan J."/>
            <person name="Luo Z.H."/>
            <person name="Li M."/>
        </authorList>
    </citation>
    <scope>NUCLEOTIDE SEQUENCE [LARGE SCALE GENOMIC DNA]</scope>
    <source>
        <strain evidence="2">HyVt-493</strain>
    </source>
</reference>
<dbReference type="InterPro" id="IPR002765">
    <property type="entry name" value="UPF0145_YbjQ-like"/>
</dbReference>
<dbReference type="Pfam" id="PF01906">
    <property type="entry name" value="YbjQ_1"/>
    <property type="match status" value="1"/>
</dbReference>
<proteinExistence type="inferred from homology"/>
<evidence type="ECO:0000256" key="1">
    <source>
        <dbReference type="ARBA" id="ARBA00010751"/>
    </source>
</evidence>
<dbReference type="Proteomes" id="UP000885750">
    <property type="component" value="Unassembled WGS sequence"/>
</dbReference>
<name>A0A7V2WVS3_LEUMU</name>